<reference evidence="1" key="1">
    <citation type="submission" date="2023-10" db="EMBL/GenBank/DDBJ databases">
        <authorList>
            <person name="Hackl T."/>
        </authorList>
    </citation>
    <scope>NUCLEOTIDE SEQUENCE</scope>
</reference>
<accession>A0AAI8VW22</accession>
<evidence type="ECO:0000313" key="2">
    <source>
        <dbReference type="Proteomes" id="UP001295740"/>
    </source>
</evidence>
<keyword evidence="2" id="KW-1185">Reference proteome</keyword>
<evidence type="ECO:0000313" key="1">
    <source>
        <dbReference type="EMBL" id="CAJ2512098.1"/>
    </source>
</evidence>
<proteinExistence type="predicted"/>
<name>A0AAI8VW22_9PEZI</name>
<gene>
    <name evidence="1" type="ORF">KHLLAP_LOCUS12566</name>
</gene>
<comment type="caution">
    <text evidence="1">The sequence shown here is derived from an EMBL/GenBank/DDBJ whole genome shotgun (WGS) entry which is preliminary data.</text>
</comment>
<organism evidence="1 2">
    <name type="scientific">Anthostomella pinea</name>
    <dbReference type="NCBI Taxonomy" id="933095"/>
    <lineage>
        <taxon>Eukaryota</taxon>
        <taxon>Fungi</taxon>
        <taxon>Dikarya</taxon>
        <taxon>Ascomycota</taxon>
        <taxon>Pezizomycotina</taxon>
        <taxon>Sordariomycetes</taxon>
        <taxon>Xylariomycetidae</taxon>
        <taxon>Xylariales</taxon>
        <taxon>Xylariaceae</taxon>
        <taxon>Anthostomella</taxon>
    </lineage>
</organism>
<dbReference type="EMBL" id="CAUWAG010000018">
    <property type="protein sequence ID" value="CAJ2512098.1"/>
    <property type="molecule type" value="Genomic_DNA"/>
</dbReference>
<protein>
    <submittedName>
        <fullName evidence="1">Uu.00g077230.m01.CDS01</fullName>
    </submittedName>
</protein>
<dbReference type="Proteomes" id="UP001295740">
    <property type="component" value="Unassembled WGS sequence"/>
</dbReference>
<dbReference type="AlphaFoldDB" id="A0AAI8VW22"/>
<sequence length="70" mass="7402">MDEALLAKPVVASAPTASQEAAPRTSLHLGVAIPGNFAKSKQRTITMSTNVLARGTRSSYMQKTVSIEQS</sequence>